<reference evidence="1 2" key="1">
    <citation type="submission" date="2019-05" db="EMBL/GenBank/DDBJ databases">
        <title>Another draft genome of Portunus trituberculatus and its Hox gene families provides insights of decapod evolution.</title>
        <authorList>
            <person name="Jeong J.-H."/>
            <person name="Song I."/>
            <person name="Kim S."/>
            <person name="Choi T."/>
            <person name="Kim D."/>
            <person name="Ryu S."/>
            <person name="Kim W."/>
        </authorList>
    </citation>
    <scope>NUCLEOTIDE SEQUENCE [LARGE SCALE GENOMIC DNA]</scope>
    <source>
        <tissue evidence="1">Muscle</tissue>
    </source>
</reference>
<accession>A0A5B7IWW9</accession>
<keyword evidence="2" id="KW-1185">Reference proteome</keyword>
<evidence type="ECO:0000313" key="1">
    <source>
        <dbReference type="EMBL" id="MPC84694.1"/>
    </source>
</evidence>
<dbReference type="AlphaFoldDB" id="A0A5B7IWW9"/>
<dbReference type="OrthoDB" id="414666at2759"/>
<sequence length="71" mass="7639">MEGCEFAMIGKGHKTLETQGGSVAFLYRKESGLKVDELGVGTCENSEDVMAVRVECTDGRGRVEKMVVVVA</sequence>
<comment type="caution">
    <text evidence="1">The sequence shown here is derived from an EMBL/GenBank/DDBJ whole genome shotgun (WGS) entry which is preliminary data.</text>
</comment>
<dbReference type="Proteomes" id="UP000324222">
    <property type="component" value="Unassembled WGS sequence"/>
</dbReference>
<proteinExistence type="predicted"/>
<dbReference type="EMBL" id="VSRR010066137">
    <property type="protein sequence ID" value="MPC84694.1"/>
    <property type="molecule type" value="Genomic_DNA"/>
</dbReference>
<evidence type="ECO:0000313" key="2">
    <source>
        <dbReference type="Proteomes" id="UP000324222"/>
    </source>
</evidence>
<gene>
    <name evidence="1" type="ORF">E2C01_079440</name>
</gene>
<protein>
    <submittedName>
        <fullName evidence="1">Uncharacterized protein</fullName>
    </submittedName>
</protein>
<name>A0A5B7IWW9_PORTR</name>
<organism evidence="1 2">
    <name type="scientific">Portunus trituberculatus</name>
    <name type="common">Swimming crab</name>
    <name type="synonym">Neptunus trituberculatus</name>
    <dbReference type="NCBI Taxonomy" id="210409"/>
    <lineage>
        <taxon>Eukaryota</taxon>
        <taxon>Metazoa</taxon>
        <taxon>Ecdysozoa</taxon>
        <taxon>Arthropoda</taxon>
        <taxon>Crustacea</taxon>
        <taxon>Multicrustacea</taxon>
        <taxon>Malacostraca</taxon>
        <taxon>Eumalacostraca</taxon>
        <taxon>Eucarida</taxon>
        <taxon>Decapoda</taxon>
        <taxon>Pleocyemata</taxon>
        <taxon>Brachyura</taxon>
        <taxon>Eubrachyura</taxon>
        <taxon>Portunoidea</taxon>
        <taxon>Portunidae</taxon>
        <taxon>Portuninae</taxon>
        <taxon>Portunus</taxon>
    </lineage>
</organism>